<keyword evidence="1" id="KW-1133">Transmembrane helix</keyword>
<dbReference type="SUPFAM" id="SSF53448">
    <property type="entry name" value="Nucleotide-diphospho-sugar transferases"/>
    <property type="match status" value="1"/>
</dbReference>
<feature type="transmembrane region" description="Helical" evidence="1">
    <location>
        <begin position="276"/>
        <end position="294"/>
    </location>
</feature>
<keyword evidence="1" id="KW-0472">Membrane</keyword>
<evidence type="ECO:0000259" key="2">
    <source>
        <dbReference type="Pfam" id="PF00535"/>
    </source>
</evidence>
<protein>
    <submittedName>
        <fullName evidence="3">Glycosyltransferase</fullName>
        <ecNumber evidence="3">2.4.-.-</ecNumber>
    </submittedName>
</protein>
<name>A0ABT7I6L5_9GAMM</name>
<evidence type="ECO:0000256" key="1">
    <source>
        <dbReference type="SAM" id="Phobius"/>
    </source>
</evidence>
<dbReference type="Proteomes" id="UP001227964">
    <property type="component" value="Unassembled WGS sequence"/>
</dbReference>
<accession>A0ABT7I6L5</accession>
<dbReference type="GO" id="GO:0016757">
    <property type="term" value="F:glycosyltransferase activity"/>
    <property type="evidence" value="ECO:0007669"/>
    <property type="project" value="UniProtKB-KW"/>
</dbReference>
<proteinExistence type="predicted"/>
<keyword evidence="4" id="KW-1185">Reference proteome</keyword>
<dbReference type="InterPro" id="IPR029044">
    <property type="entry name" value="Nucleotide-diphossugar_trans"/>
</dbReference>
<sequence>MTDTHNEHNQIVTYSIVIGRVSTEDDDRILETLESLHHQEENPSLEILLADRISDHVSQRVKSDYPSTKIIKCSPDTDLPTMRTRAANQASGDFVLVTEDHCVPPRDWLKQFTRAFSEHPEASAIGGSVVNGVTDTGLDWATFLCEYAPMSPPIESGPTPNLAGMNVAYRREIFKEVDEQVLTSGFWETTLHPLLHEWGHILIADDNVRIYHCKKFSLGLFLRQRFVYSRYYAGIRFAPEQKAKRLIYAMASVVLPPLLTFRFFQNARHKASVRSHLAEAAPYLVLFYLVWGVGEAWGYLFGPRDALQEIE</sequence>
<gene>
    <name evidence="3" type="ORF">QPM17_01425</name>
</gene>
<feature type="domain" description="Glycosyltransferase 2-like" evidence="2">
    <location>
        <begin position="27"/>
        <end position="177"/>
    </location>
</feature>
<keyword evidence="3" id="KW-0808">Transferase</keyword>
<keyword evidence="3" id="KW-0328">Glycosyltransferase</keyword>
<dbReference type="EC" id="2.4.-.-" evidence="3"/>
<dbReference type="Gene3D" id="3.90.550.10">
    <property type="entry name" value="Spore Coat Polysaccharide Biosynthesis Protein SpsA, Chain A"/>
    <property type="match status" value="1"/>
</dbReference>
<dbReference type="RefSeq" id="WP_285388146.1">
    <property type="nucleotide sequence ID" value="NZ_JASSVS010000001.1"/>
</dbReference>
<organism evidence="3 4">
    <name type="scientific">Marinobacter azerbaijanicus</name>
    <dbReference type="NCBI Taxonomy" id="3050455"/>
    <lineage>
        <taxon>Bacteria</taxon>
        <taxon>Pseudomonadati</taxon>
        <taxon>Pseudomonadota</taxon>
        <taxon>Gammaproteobacteria</taxon>
        <taxon>Pseudomonadales</taxon>
        <taxon>Marinobacteraceae</taxon>
        <taxon>Marinobacter</taxon>
    </lineage>
</organism>
<keyword evidence="1" id="KW-0812">Transmembrane</keyword>
<dbReference type="InterPro" id="IPR001173">
    <property type="entry name" value="Glyco_trans_2-like"/>
</dbReference>
<dbReference type="Pfam" id="PF00535">
    <property type="entry name" value="Glycos_transf_2"/>
    <property type="match status" value="1"/>
</dbReference>
<evidence type="ECO:0000313" key="4">
    <source>
        <dbReference type="Proteomes" id="UP001227964"/>
    </source>
</evidence>
<comment type="caution">
    <text evidence="3">The sequence shown here is derived from an EMBL/GenBank/DDBJ whole genome shotgun (WGS) entry which is preliminary data.</text>
</comment>
<reference evidence="3 4" key="1">
    <citation type="submission" date="2023-06" db="EMBL/GenBank/DDBJ databases">
        <title>Marinobacter azerbaijanicus a moderately halophilic, isolated from Urmia Lake in Azerbaijan region of Iran.</title>
        <authorList>
            <person name="Sanchez-Porro C."/>
            <person name="Aghdam E.M."/>
            <person name="Saheb S.M."/>
            <person name="Tarhriz V."/>
            <person name="Kazemi E."/>
            <person name="Ammozegar M.A."/>
            <person name="Ventosa A."/>
            <person name="Hejazi M.S."/>
        </authorList>
    </citation>
    <scope>NUCLEOTIDE SEQUENCE [LARGE SCALE GENOMIC DNA]</scope>
    <source>
        <strain evidence="3 4">TBZ242</strain>
    </source>
</reference>
<feature type="transmembrane region" description="Helical" evidence="1">
    <location>
        <begin position="246"/>
        <end position="264"/>
    </location>
</feature>
<evidence type="ECO:0000313" key="3">
    <source>
        <dbReference type="EMBL" id="MDL0429771.1"/>
    </source>
</evidence>
<dbReference type="EMBL" id="JASSVS010000001">
    <property type="protein sequence ID" value="MDL0429771.1"/>
    <property type="molecule type" value="Genomic_DNA"/>
</dbReference>